<dbReference type="KEGG" id="tet:TTHERM_00559850"/>
<proteinExistence type="predicted"/>
<evidence type="ECO:0000256" key="1">
    <source>
        <dbReference type="SAM" id="Phobius"/>
    </source>
</evidence>
<dbReference type="RefSeq" id="XP_001010139.2">
    <property type="nucleotide sequence ID" value="XM_001010139.2"/>
</dbReference>
<name>I7MDM6_TETTS</name>
<protein>
    <submittedName>
        <fullName evidence="2">Transmembrane protein, putative</fullName>
    </submittedName>
</protein>
<feature type="transmembrane region" description="Helical" evidence="1">
    <location>
        <begin position="102"/>
        <end position="119"/>
    </location>
</feature>
<organism evidence="2 3">
    <name type="scientific">Tetrahymena thermophila (strain SB210)</name>
    <dbReference type="NCBI Taxonomy" id="312017"/>
    <lineage>
        <taxon>Eukaryota</taxon>
        <taxon>Sar</taxon>
        <taxon>Alveolata</taxon>
        <taxon>Ciliophora</taxon>
        <taxon>Intramacronucleata</taxon>
        <taxon>Oligohymenophorea</taxon>
        <taxon>Hymenostomatida</taxon>
        <taxon>Tetrahymenina</taxon>
        <taxon>Tetrahymenidae</taxon>
        <taxon>Tetrahymena</taxon>
    </lineage>
</organism>
<keyword evidence="1 2" id="KW-0812">Transmembrane</keyword>
<feature type="transmembrane region" description="Helical" evidence="1">
    <location>
        <begin position="125"/>
        <end position="143"/>
    </location>
</feature>
<keyword evidence="3" id="KW-1185">Reference proteome</keyword>
<evidence type="ECO:0000313" key="2">
    <source>
        <dbReference type="EMBL" id="EAR89894.2"/>
    </source>
</evidence>
<gene>
    <name evidence="2" type="ORF">TTHERM_00559850</name>
</gene>
<dbReference type="InParanoid" id="I7MDM6"/>
<accession>I7MDM6</accession>
<evidence type="ECO:0000313" key="3">
    <source>
        <dbReference type="Proteomes" id="UP000009168"/>
    </source>
</evidence>
<dbReference type="GeneID" id="7826530"/>
<dbReference type="EMBL" id="GG662808">
    <property type="protein sequence ID" value="EAR89894.2"/>
    <property type="molecule type" value="Genomic_DNA"/>
</dbReference>
<sequence>MDMDSYQSYLQILKNRCSQRIFKVQIQIKRFLSQNLRANQQLVYIVVGQFFIQQMTQSKQIFLEIGQIYVLIIIPIFRILFSRIKINMSFNMIRRKIKYKQQIKIIKDILLFNFTGLALGLHNIFSTIIMVKIILPIYYYYIAKYQDVKMAIMLQAPVHNATQIIINKINTVYHNVMNITTNLLISAYLVIKHAQIVMDLYLLTAQHAQQKNIYFQIIHVLNVIKQDRLLIEAHVVVLKIINF</sequence>
<feature type="transmembrane region" description="Helical" evidence="1">
    <location>
        <begin position="61"/>
        <end position="81"/>
    </location>
</feature>
<dbReference type="AlphaFoldDB" id="I7MDM6"/>
<keyword evidence="1" id="KW-1133">Transmembrane helix</keyword>
<keyword evidence="1" id="KW-0472">Membrane</keyword>
<dbReference type="Proteomes" id="UP000009168">
    <property type="component" value="Unassembled WGS sequence"/>
</dbReference>
<reference evidence="3" key="1">
    <citation type="journal article" date="2006" name="PLoS Biol.">
        <title>Macronuclear genome sequence of the ciliate Tetrahymena thermophila, a model eukaryote.</title>
        <authorList>
            <person name="Eisen J.A."/>
            <person name="Coyne R.S."/>
            <person name="Wu M."/>
            <person name="Wu D."/>
            <person name="Thiagarajan M."/>
            <person name="Wortman J.R."/>
            <person name="Badger J.H."/>
            <person name="Ren Q."/>
            <person name="Amedeo P."/>
            <person name="Jones K.M."/>
            <person name="Tallon L.J."/>
            <person name="Delcher A.L."/>
            <person name="Salzberg S.L."/>
            <person name="Silva J.C."/>
            <person name="Haas B.J."/>
            <person name="Majoros W.H."/>
            <person name="Farzad M."/>
            <person name="Carlton J.M."/>
            <person name="Smith R.K. Jr."/>
            <person name="Garg J."/>
            <person name="Pearlman R.E."/>
            <person name="Karrer K.M."/>
            <person name="Sun L."/>
            <person name="Manning G."/>
            <person name="Elde N.C."/>
            <person name="Turkewitz A.P."/>
            <person name="Asai D.J."/>
            <person name="Wilkes D.E."/>
            <person name="Wang Y."/>
            <person name="Cai H."/>
            <person name="Collins K."/>
            <person name="Stewart B.A."/>
            <person name="Lee S.R."/>
            <person name="Wilamowska K."/>
            <person name="Weinberg Z."/>
            <person name="Ruzzo W.L."/>
            <person name="Wloga D."/>
            <person name="Gaertig J."/>
            <person name="Frankel J."/>
            <person name="Tsao C.-C."/>
            <person name="Gorovsky M.A."/>
            <person name="Keeling P.J."/>
            <person name="Waller R.F."/>
            <person name="Patron N.J."/>
            <person name="Cherry J.M."/>
            <person name="Stover N.A."/>
            <person name="Krieger C.J."/>
            <person name="del Toro C."/>
            <person name="Ryder H.F."/>
            <person name="Williamson S.C."/>
            <person name="Barbeau R.A."/>
            <person name="Hamilton E.P."/>
            <person name="Orias E."/>
        </authorList>
    </citation>
    <scope>NUCLEOTIDE SEQUENCE [LARGE SCALE GENOMIC DNA]</scope>
    <source>
        <strain evidence="3">SB210</strain>
    </source>
</reference>